<dbReference type="EMBL" id="KP795504">
    <property type="protein sequence ID" value="AKN36665.1"/>
    <property type="molecule type" value="Genomic_DNA"/>
</dbReference>
<sequence length="180" mass="20139">MTPEECWNKTRELILYVTQVPIIEAYDDRKAKDRPQGTYATLSMKKISPVGAATTSHSKNGEMLASTLSVPCEVLFEYTVHRGFSMDVGYLVTLLTVHEGSRQFQIENGISVWGVDELTRKPEKVNESYEDSVVPVLKIAATLSMSEDVNYADNVAYNINGLTGEVKPEETKELNDESKR</sequence>
<protein>
    <submittedName>
        <fullName evidence="1">Uncharacterized protein</fullName>
    </submittedName>
</protein>
<organism evidence="1">
    <name type="scientific">Vibrio sp. FF_482</name>
    <dbReference type="NCBI Taxonomy" id="1652836"/>
    <lineage>
        <taxon>Bacteria</taxon>
        <taxon>Pseudomonadati</taxon>
        <taxon>Pseudomonadota</taxon>
        <taxon>Gammaproteobacteria</taxon>
        <taxon>Vibrionales</taxon>
        <taxon>Vibrionaceae</taxon>
        <taxon>Vibrio</taxon>
    </lineage>
</organism>
<dbReference type="AlphaFoldDB" id="A0A0H3ZKY5"/>
<proteinExistence type="predicted"/>
<accession>A0A0H3ZKY5</accession>
<name>A0A0H3ZKY5_9VIBR</name>
<reference evidence="1" key="1">
    <citation type="journal article" date="2015" name="MBio">
        <title>Eco-Evolutionary Dynamics of Episomes among Ecologically Cohesive Bacterial Populations.</title>
        <authorList>
            <person name="Xue H."/>
            <person name="Cordero O.X."/>
            <person name="Camas F.M."/>
            <person name="Trimble W."/>
            <person name="Meyer F."/>
            <person name="Guglielmini J."/>
            <person name="Rocha E.P."/>
            <person name="Polz M.F."/>
        </authorList>
    </citation>
    <scope>NUCLEOTIDE SEQUENCE</scope>
    <source>
        <strain evidence="1">FF_482</strain>
    </source>
</reference>
<evidence type="ECO:0000313" key="1">
    <source>
        <dbReference type="EMBL" id="AKN36665.1"/>
    </source>
</evidence>